<keyword evidence="6" id="KW-1185">Reference proteome</keyword>
<keyword evidence="1" id="KW-0805">Transcription regulation</keyword>
<dbReference type="Pfam" id="PF12802">
    <property type="entry name" value="MarR_2"/>
    <property type="match status" value="1"/>
</dbReference>
<dbReference type="PANTHER" id="PTHR42756:SF1">
    <property type="entry name" value="TRANSCRIPTIONAL REPRESSOR OF EMRAB OPERON"/>
    <property type="match status" value="1"/>
</dbReference>
<evidence type="ECO:0000259" key="4">
    <source>
        <dbReference type="PROSITE" id="PS50995"/>
    </source>
</evidence>
<evidence type="ECO:0000256" key="2">
    <source>
        <dbReference type="ARBA" id="ARBA00023125"/>
    </source>
</evidence>
<dbReference type="CDD" id="cd00090">
    <property type="entry name" value="HTH_ARSR"/>
    <property type="match status" value="1"/>
</dbReference>
<dbReference type="PRINTS" id="PR00598">
    <property type="entry name" value="HTHMARR"/>
</dbReference>
<dbReference type="SMART" id="SM00347">
    <property type="entry name" value="HTH_MARR"/>
    <property type="match status" value="1"/>
</dbReference>
<dbReference type="PANTHER" id="PTHR42756">
    <property type="entry name" value="TRANSCRIPTIONAL REGULATOR, MARR"/>
    <property type="match status" value="1"/>
</dbReference>
<keyword evidence="2" id="KW-0238">DNA-binding</keyword>
<dbReference type="Gene3D" id="1.10.10.10">
    <property type="entry name" value="Winged helix-like DNA-binding domain superfamily/Winged helix DNA-binding domain"/>
    <property type="match status" value="1"/>
</dbReference>
<evidence type="ECO:0000256" key="1">
    <source>
        <dbReference type="ARBA" id="ARBA00023015"/>
    </source>
</evidence>
<dbReference type="InterPro" id="IPR036388">
    <property type="entry name" value="WH-like_DNA-bd_sf"/>
</dbReference>
<protein>
    <submittedName>
        <fullName evidence="5">MarR family transcriptional regulator</fullName>
    </submittedName>
</protein>
<evidence type="ECO:0000313" key="6">
    <source>
        <dbReference type="Proteomes" id="UP000434409"/>
    </source>
</evidence>
<dbReference type="PROSITE" id="PS50995">
    <property type="entry name" value="HTH_MARR_2"/>
    <property type="match status" value="1"/>
</dbReference>
<evidence type="ECO:0000256" key="3">
    <source>
        <dbReference type="ARBA" id="ARBA00023163"/>
    </source>
</evidence>
<keyword evidence="3" id="KW-0804">Transcription</keyword>
<sequence length="176" mass="19680">MREERDSIFMLFHQIHNLAKYYGMQELKSVRLNPGQAGILCVLQKEEGISQKDLSKRLGITAPSVTAALKKLETAGYITKEGDGEDLRITRILLSEKGREQAKLLKNANKKIEDAICKGILPQDKELLQNMLIRIRGNLMETKELQGMSVESVMYHVQGDAGCRGCGPAEGRSHQK</sequence>
<dbReference type="GO" id="GO:0003700">
    <property type="term" value="F:DNA-binding transcription factor activity"/>
    <property type="evidence" value="ECO:0007669"/>
    <property type="project" value="InterPro"/>
</dbReference>
<dbReference type="RefSeq" id="WP_154476109.1">
    <property type="nucleotide sequence ID" value="NZ_VULY01000018.1"/>
</dbReference>
<dbReference type="InterPro" id="IPR000835">
    <property type="entry name" value="HTH_MarR-typ"/>
</dbReference>
<dbReference type="GO" id="GO:0003677">
    <property type="term" value="F:DNA binding"/>
    <property type="evidence" value="ECO:0007669"/>
    <property type="project" value="UniProtKB-KW"/>
</dbReference>
<dbReference type="InterPro" id="IPR036390">
    <property type="entry name" value="WH_DNA-bd_sf"/>
</dbReference>
<dbReference type="InterPro" id="IPR011991">
    <property type="entry name" value="ArsR-like_HTH"/>
</dbReference>
<name>A0A6N7V1U5_9FIRM</name>
<dbReference type="AlphaFoldDB" id="A0A6N7V1U5"/>
<comment type="caution">
    <text evidence="5">The sequence shown here is derived from an EMBL/GenBank/DDBJ whole genome shotgun (WGS) entry which is preliminary data.</text>
</comment>
<dbReference type="EMBL" id="VULY01000018">
    <property type="protein sequence ID" value="MSR93252.1"/>
    <property type="molecule type" value="Genomic_DNA"/>
</dbReference>
<dbReference type="Proteomes" id="UP000434409">
    <property type="component" value="Unassembled WGS sequence"/>
</dbReference>
<proteinExistence type="predicted"/>
<feature type="domain" description="HTH marR-type" evidence="4">
    <location>
        <begin position="8"/>
        <end position="137"/>
    </location>
</feature>
<dbReference type="SUPFAM" id="SSF46785">
    <property type="entry name" value="Winged helix' DNA-binding domain"/>
    <property type="match status" value="1"/>
</dbReference>
<evidence type="ECO:0000313" key="5">
    <source>
        <dbReference type="EMBL" id="MSR93252.1"/>
    </source>
</evidence>
<organism evidence="5 6">
    <name type="scientific">Suipraeoptans intestinalis</name>
    <dbReference type="NCBI Taxonomy" id="2606628"/>
    <lineage>
        <taxon>Bacteria</taxon>
        <taxon>Bacillati</taxon>
        <taxon>Bacillota</taxon>
        <taxon>Clostridia</taxon>
        <taxon>Lachnospirales</taxon>
        <taxon>Lachnospiraceae</taxon>
        <taxon>Suipraeoptans</taxon>
    </lineage>
</organism>
<reference evidence="5 6" key="1">
    <citation type="submission" date="2019-08" db="EMBL/GenBank/DDBJ databases">
        <title>In-depth cultivation of the pig gut microbiome towards novel bacterial diversity and tailored functional studies.</title>
        <authorList>
            <person name="Wylensek D."/>
            <person name="Hitch T.C.A."/>
            <person name="Clavel T."/>
        </authorList>
    </citation>
    <scope>NUCLEOTIDE SEQUENCE [LARGE SCALE GENOMIC DNA]</scope>
    <source>
        <strain evidence="5 6">68-1-5</strain>
    </source>
</reference>
<gene>
    <name evidence="5" type="ORF">FYJ34_02950</name>
</gene>
<accession>A0A6N7V1U5</accession>